<feature type="transmembrane region" description="Helical" evidence="5">
    <location>
        <begin position="487"/>
        <end position="520"/>
    </location>
</feature>
<name>A0A9E7FQI0_9LILI</name>
<dbReference type="PROSITE" id="PS50850">
    <property type="entry name" value="MFS"/>
    <property type="match status" value="1"/>
</dbReference>
<dbReference type="GO" id="GO:0016020">
    <property type="term" value="C:membrane"/>
    <property type="evidence" value="ECO:0007669"/>
    <property type="project" value="UniProtKB-SubCell"/>
</dbReference>
<protein>
    <submittedName>
        <fullName evidence="7">Nodulin-like</fullName>
    </submittedName>
</protein>
<keyword evidence="4 5" id="KW-0472">Membrane</keyword>
<feature type="transmembrane region" description="Helical" evidence="5">
    <location>
        <begin position="197"/>
        <end position="217"/>
    </location>
</feature>
<dbReference type="Proteomes" id="UP001055439">
    <property type="component" value="Chromosome 5"/>
</dbReference>
<dbReference type="AlphaFoldDB" id="A0A9E7FQI0"/>
<dbReference type="SUPFAM" id="SSF103473">
    <property type="entry name" value="MFS general substrate transporter"/>
    <property type="match status" value="2"/>
</dbReference>
<feature type="transmembrane region" description="Helical" evidence="5">
    <location>
        <begin position="437"/>
        <end position="454"/>
    </location>
</feature>
<dbReference type="Gene3D" id="1.20.1250.20">
    <property type="entry name" value="MFS general substrate transporter like domains"/>
    <property type="match status" value="2"/>
</dbReference>
<accession>A0A9E7FQI0</accession>
<feature type="transmembrane region" description="Helical" evidence="5">
    <location>
        <begin position="396"/>
        <end position="416"/>
    </location>
</feature>
<evidence type="ECO:0000256" key="3">
    <source>
        <dbReference type="ARBA" id="ARBA00022989"/>
    </source>
</evidence>
<reference evidence="7" key="1">
    <citation type="submission" date="2022-05" db="EMBL/GenBank/DDBJ databases">
        <title>The Musa troglodytarum L. genome provides insights into the mechanism of non-climacteric behaviour and enrichment of carotenoids.</title>
        <authorList>
            <person name="Wang J."/>
        </authorList>
    </citation>
    <scope>NUCLEOTIDE SEQUENCE</scope>
    <source>
        <tissue evidence="7">Leaf</tissue>
    </source>
</reference>
<keyword evidence="2 5" id="KW-0812">Transmembrane</keyword>
<dbReference type="CDD" id="cd17354">
    <property type="entry name" value="MFS_Mch1p_like"/>
    <property type="match status" value="1"/>
</dbReference>
<dbReference type="PANTHER" id="PTHR21576">
    <property type="entry name" value="UNCHARACTERIZED NODULIN-LIKE PROTEIN"/>
    <property type="match status" value="1"/>
</dbReference>
<feature type="domain" description="Major facilitator superfamily (MFS) profile" evidence="6">
    <location>
        <begin position="366"/>
        <end position="582"/>
    </location>
</feature>
<dbReference type="GO" id="GO:0022857">
    <property type="term" value="F:transmembrane transporter activity"/>
    <property type="evidence" value="ECO:0007669"/>
    <property type="project" value="InterPro"/>
</dbReference>
<feature type="transmembrane region" description="Helical" evidence="5">
    <location>
        <begin position="368"/>
        <end position="390"/>
    </location>
</feature>
<dbReference type="PANTHER" id="PTHR21576:SF22">
    <property type="entry name" value="F25A4.25 PROTEIN"/>
    <property type="match status" value="1"/>
</dbReference>
<dbReference type="Pfam" id="PF06813">
    <property type="entry name" value="Nodulin-like"/>
    <property type="match status" value="1"/>
</dbReference>
<evidence type="ECO:0000256" key="5">
    <source>
        <dbReference type="SAM" id="Phobius"/>
    </source>
</evidence>
<feature type="transmembrane region" description="Helical" evidence="5">
    <location>
        <begin position="229"/>
        <end position="250"/>
    </location>
</feature>
<dbReference type="InterPro" id="IPR010658">
    <property type="entry name" value="Nodulin-like"/>
</dbReference>
<organism evidence="7 8">
    <name type="scientific">Musa troglodytarum</name>
    <name type="common">fe'i banana</name>
    <dbReference type="NCBI Taxonomy" id="320322"/>
    <lineage>
        <taxon>Eukaryota</taxon>
        <taxon>Viridiplantae</taxon>
        <taxon>Streptophyta</taxon>
        <taxon>Embryophyta</taxon>
        <taxon>Tracheophyta</taxon>
        <taxon>Spermatophyta</taxon>
        <taxon>Magnoliopsida</taxon>
        <taxon>Liliopsida</taxon>
        <taxon>Zingiberales</taxon>
        <taxon>Musaceae</taxon>
        <taxon>Musa</taxon>
    </lineage>
</organism>
<feature type="transmembrane region" description="Helical" evidence="5">
    <location>
        <begin position="131"/>
        <end position="154"/>
    </location>
</feature>
<comment type="subcellular location">
    <subcellularLocation>
        <location evidence="1">Membrane</location>
        <topology evidence="1">Multi-pass membrane protein</topology>
    </subcellularLocation>
</comment>
<dbReference type="InterPro" id="IPR056555">
    <property type="entry name" value="NFD4_C"/>
</dbReference>
<dbReference type="OrthoDB" id="410267at2759"/>
<feature type="transmembrane region" description="Helical" evidence="5">
    <location>
        <begin position="101"/>
        <end position="119"/>
    </location>
</feature>
<dbReference type="Pfam" id="PF23262">
    <property type="entry name" value="NFD4_C"/>
    <property type="match status" value="1"/>
</dbReference>
<evidence type="ECO:0000313" key="8">
    <source>
        <dbReference type="Proteomes" id="UP001055439"/>
    </source>
</evidence>
<evidence type="ECO:0000256" key="2">
    <source>
        <dbReference type="ARBA" id="ARBA00022692"/>
    </source>
</evidence>
<dbReference type="EMBL" id="CP097507">
    <property type="protein sequence ID" value="URE01066.1"/>
    <property type="molecule type" value="Genomic_DNA"/>
</dbReference>
<feature type="transmembrane region" description="Helical" evidence="5">
    <location>
        <begin position="166"/>
        <end position="185"/>
    </location>
</feature>
<evidence type="ECO:0000256" key="1">
    <source>
        <dbReference type="ARBA" id="ARBA00004141"/>
    </source>
</evidence>
<dbReference type="InterPro" id="IPR036259">
    <property type="entry name" value="MFS_trans_sf"/>
</dbReference>
<feature type="transmembrane region" description="Helical" evidence="5">
    <location>
        <begin position="262"/>
        <end position="280"/>
    </location>
</feature>
<sequence>MNMREGGRSGVVDDGAMRVESSAVAAAAWRSKWAAMAASTWIQCASGGSYCFGVYSPTLKSSQGYDQSTLDSVAFFKDIGANIGVLSGLLISSRAGHGRTWVVHLAGAAQCFVGYLLMWLSVTGRVPRPPPALMCLYMLLAAHAQTFFNTANVVTAVENFPDSRGTVIGIMKGFLGLSGAILIQIYQTMFDGNPSSFILMLALLPTFLTLLLMPYVKVHHRNGGSEKKFLDAFSLIAVTVAGYLMLVIIGECVLRIGSVARILILAALMMMLVSPAAVVIKARMIEAKALGESSCHERTRLMEDNLEGAPEERTYDQVAADRPCAQHDPTAPNKLACGSGHEPSSGDLILLQRGENFSITQAMSTCDFWLLFLAMACGMGSGLATVNNISQIGGSLGYTSLETSTLVSLWSIWNFLGRFGSGYISDYFLRRKGWARPLFIALTLAVMSVGHAVISTGLPGSLYVGSVLVGICYGSQWSLMPSITSELFGLLHFGTIFNTIAIASPFGSYILSVRVVGYIYDKEASTSSSGIHDCIGHRCFMLSFLIMASVSLFGTVVALILFGRTRRFYEQVIYAKLQSCVQ</sequence>
<gene>
    <name evidence="7" type="ORF">MUK42_21316</name>
</gene>
<keyword evidence="8" id="KW-1185">Reference proteome</keyword>
<dbReference type="InterPro" id="IPR020846">
    <property type="entry name" value="MFS_dom"/>
</dbReference>
<feature type="transmembrane region" description="Helical" evidence="5">
    <location>
        <begin position="540"/>
        <end position="562"/>
    </location>
</feature>
<keyword evidence="3 5" id="KW-1133">Transmembrane helix</keyword>
<evidence type="ECO:0000256" key="4">
    <source>
        <dbReference type="ARBA" id="ARBA00023136"/>
    </source>
</evidence>
<proteinExistence type="predicted"/>
<evidence type="ECO:0000313" key="7">
    <source>
        <dbReference type="EMBL" id="URE01066.1"/>
    </source>
</evidence>
<evidence type="ECO:0000259" key="6">
    <source>
        <dbReference type="PROSITE" id="PS50850"/>
    </source>
</evidence>